<evidence type="ECO:0000256" key="5">
    <source>
        <dbReference type="ARBA" id="ARBA00023136"/>
    </source>
</evidence>
<dbReference type="STRING" id="1798481.A2678_01010"/>
<keyword evidence="2" id="KW-1003">Cell membrane</keyword>
<keyword evidence="3" id="KW-0328">Glycosyltransferase</keyword>
<evidence type="ECO:0000313" key="7">
    <source>
        <dbReference type="EMBL" id="OGG49029.1"/>
    </source>
</evidence>
<name>A0A1F6CIJ1_9BACT</name>
<dbReference type="AlphaFoldDB" id="A0A1F6CIJ1"/>
<reference evidence="7 8" key="1">
    <citation type="journal article" date="2016" name="Nat. Commun.">
        <title>Thousands of microbial genomes shed light on interconnected biogeochemical processes in an aquifer system.</title>
        <authorList>
            <person name="Anantharaman K."/>
            <person name="Brown C.T."/>
            <person name="Hug L.A."/>
            <person name="Sharon I."/>
            <person name="Castelle C.J."/>
            <person name="Probst A.J."/>
            <person name="Thomas B.C."/>
            <person name="Singh A."/>
            <person name="Wilkins M.J."/>
            <person name="Karaoz U."/>
            <person name="Brodie E.L."/>
            <person name="Williams K.H."/>
            <person name="Hubbard S.S."/>
            <person name="Banfield J.F."/>
        </authorList>
    </citation>
    <scope>NUCLEOTIDE SEQUENCE [LARGE SCALE GENOMIC DNA]</scope>
</reference>
<keyword evidence="5" id="KW-0472">Membrane</keyword>
<proteinExistence type="predicted"/>
<dbReference type="PANTHER" id="PTHR43646">
    <property type="entry name" value="GLYCOSYLTRANSFERASE"/>
    <property type="match status" value="1"/>
</dbReference>
<dbReference type="GO" id="GO:0016757">
    <property type="term" value="F:glycosyltransferase activity"/>
    <property type="evidence" value="ECO:0007669"/>
    <property type="project" value="UniProtKB-KW"/>
</dbReference>
<organism evidence="7 8">
    <name type="scientific">Candidatus Kaiserbacteria bacterium RIFCSPHIGHO2_01_FULL_53_31</name>
    <dbReference type="NCBI Taxonomy" id="1798481"/>
    <lineage>
        <taxon>Bacteria</taxon>
        <taxon>Candidatus Kaiseribacteriota</taxon>
    </lineage>
</organism>
<evidence type="ECO:0000256" key="3">
    <source>
        <dbReference type="ARBA" id="ARBA00022676"/>
    </source>
</evidence>
<dbReference type="PANTHER" id="PTHR43646:SF2">
    <property type="entry name" value="GLYCOSYLTRANSFERASE 2-LIKE DOMAIN-CONTAINING PROTEIN"/>
    <property type="match status" value="1"/>
</dbReference>
<dbReference type="InterPro" id="IPR001173">
    <property type="entry name" value="Glyco_trans_2-like"/>
</dbReference>
<evidence type="ECO:0000256" key="4">
    <source>
        <dbReference type="ARBA" id="ARBA00022679"/>
    </source>
</evidence>
<evidence type="ECO:0000259" key="6">
    <source>
        <dbReference type="Pfam" id="PF00535"/>
    </source>
</evidence>
<evidence type="ECO:0000256" key="1">
    <source>
        <dbReference type="ARBA" id="ARBA00004236"/>
    </source>
</evidence>
<evidence type="ECO:0000313" key="8">
    <source>
        <dbReference type="Proteomes" id="UP000178815"/>
    </source>
</evidence>
<dbReference type="GO" id="GO:0005886">
    <property type="term" value="C:plasma membrane"/>
    <property type="evidence" value="ECO:0007669"/>
    <property type="project" value="UniProtKB-SubCell"/>
</dbReference>
<dbReference type="Pfam" id="PF00535">
    <property type="entry name" value="Glycos_transf_2"/>
    <property type="match status" value="1"/>
</dbReference>
<accession>A0A1F6CIJ1</accession>
<dbReference type="EMBL" id="MFKU01000005">
    <property type="protein sequence ID" value="OGG49029.1"/>
    <property type="molecule type" value="Genomic_DNA"/>
</dbReference>
<dbReference type="Proteomes" id="UP000178815">
    <property type="component" value="Unassembled WGS sequence"/>
</dbReference>
<comment type="subcellular location">
    <subcellularLocation>
        <location evidence="1">Cell membrane</location>
    </subcellularLocation>
</comment>
<protein>
    <recommendedName>
        <fullName evidence="6">Glycosyltransferase 2-like domain-containing protein</fullName>
    </recommendedName>
</protein>
<evidence type="ECO:0000256" key="2">
    <source>
        <dbReference type="ARBA" id="ARBA00022475"/>
    </source>
</evidence>
<dbReference type="InterPro" id="IPR029044">
    <property type="entry name" value="Nucleotide-diphossugar_trans"/>
</dbReference>
<dbReference type="Gene3D" id="3.90.550.10">
    <property type="entry name" value="Spore Coat Polysaccharide Biosynthesis Protein SpsA, Chain A"/>
    <property type="match status" value="1"/>
</dbReference>
<comment type="caution">
    <text evidence="7">The sequence shown here is derived from an EMBL/GenBank/DDBJ whole genome shotgun (WGS) entry which is preliminary data.</text>
</comment>
<feature type="domain" description="Glycosyltransferase 2-like" evidence="6">
    <location>
        <begin position="4"/>
        <end position="164"/>
    </location>
</feature>
<gene>
    <name evidence="7" type="ORF">A2678_01010</name>
</gene>
<sequence length="240" mass="27088">MKLSIIIPAREEEKVIAESIRQFRDHLSIPHETIVSDARSNDRTVAVAREVAHVVVVFDGAKHTAGIGRNDGAKVARGEYLAFVDADTAIPDPETFFKRALAHFNSDPSVVGVTGPQRALPEIETWADRFSFGFFNFMLWFQNSILRKGEASGKFILVSRKAFDAVGGFREDLVTREDGDFFYRLSRIGRTVFDPSLMIYHGARRAHALGWARLWYIWTINAIAVSLFNKTVADDWTPIR</sequence>
<keyword evidence="4" id="KW-0808">Transferase</keyword>
<dbReference type="SUPFAM" id="SSF53448">
    <property type="entry name" value="Nucleotide-diphospho-sugar transferases"/>
    <property type="match status" value="1"/>
</dbReference>